<dbReference type="Proteomes" id="UP000293952">
    <property type="component" value="Unassembled WGS sequence"/>
</dbReference>
<dbReference type="RefSeq" id="WP_130094849.1">
    <property type="nucleotide sequence ID" value="NZ_SETE01000007.1"/>
</dbReference>
<gene>
    <name evidence="2" type="ORF">ERX46_15880</name>
</gene>
<feature type="chain" id="PRO_5020403041" evidence="1">
    <location>
        <begin position="23"/>
        <end position="114"/>
    </location>
</feature>
<keyword evidence="1" id="KW-0732">Signal</keyword>
<name>A0A4Q4KHC5_9FLAO</name>
<sequence>MKTLKIITSLVGLLMISTLSIAQTESKDNLNGTYGEAFIHQLILNEDQTFHYIRVINDKKTDVTGKWSVIDEEINLIDSSNDKKVLTKWKVKNNTSCLKSKKGLATYTLCKKCE</sequence>
<comment type="caution">
    <text evidence="2">The sequence shown here is derived from an EMBL/GenBank/DDBJ whole genome shotgun (WGS) entry which is preliminary data.</text>
</comment>
<protein>
    <submittedName>
        <fullName evidence="2">Uncharacterized protein</fullName>
    </submittedName>
</protein>
<evidence type="ECO:0000313" key="3">
    <source>
        <dbReference type="Proteomes" id="UP000293952"/>
    </source>
</evidence>
<accession>A0A4Q4KHC5</accession>
<evidence type="ECO:0000256" key="1">
    <source>
        <dbReference type="SAM" id="SignalP"/>
    </source>
</evidence>
<dbReference type="AlphaFoldDB" id="A0A4Q4KHC5"/>
<feature type="signal peptide" evidence="1">
    <location>
        <begin position="1"/>
        <end position="22"/>
    </location>
</feature>
<dbReference type="EMBL" id="SETE01000007">
    <property type="protein sequence ID" value="RYM32160.1"/>
    <property type="molecule type" value="Genomic_DNA"/>
</dbReference>
<evidence type="ECO:0000313" key="2">
    <source>
        <dbReference type="EMBL" id="RYM32160.1"/>
    </source>
</evidence>
<keyword evidence="3" id="KW-1185">Reference proteome</keyword>
<organism evidence="2 3">
    <name type="scientific">Brumimicrobium glaciale</name>
    <dbReference type="NCBI Taxonomy" id="200475"/>
    <lineage>
        <taxon>Bacteria</taxon>
        <taxon>Pseudomonadati</taxon>
        <taxon>Bacteroidota</taxon>
        <taxon>Flavobacteriia</taxon>
        <taxon>Flavobacteriales</taxon>
        <taxon>Crocinitomicaceae</taxon>
        <taxon>Brumimicrobium</taxon>
    </lineage>
</organism>
<reference evidence="2 3" key="1">
    <citation type="submission" date="2019-02" db="EMBL/GenBank/DDBJ databases">
        <title>Genome sequence of the sea-ice species Brumimicrobium glaciale.</title>
        <authorList>
            <person name="Bowman J.P."/>
        </authorList>
    </citation>
    <scope>NUCLEOTIDE SEQUENCE [LARGE SCALE GENOMIC DNA]</scope>
    <source>
        <strain evidence="2 3">IC156</strain>
    </source>
</reference>
<proteinExistence type="predicted"/>